<keyword evidence="2" id="KW-0479">Metal-binding</keyword>
<dbReference type="OrthoDB" id="321327at2"/>
<keyword evidence="6" id="KW-0560">Oxidoreductase</keyword>
<feature type="binding site" evidence="2">
    <location>
        <position position="59"/>
    </location>
    <ligand>
        <name>Fe cation</name>
        <dbReference type="ChEBI" id="CHEBI:24875"/>
    </ligand>
</feature>
<gene>
    <name evidence="6" type="ORF">UABAM_05950</name>
</gene>
<evidence type="ECO:0000259" key="5">
    <source>
        <dbReference type="Pfam" id="PF17954"/>
    </source>
</evidence>
<keyword evidence="7" id="KW-1185">Reference proteome</keyword>
<dbReference type="Pfam" id="PF02678">
    <property type="entry name" value="Pirin"/>
    <property type="match status" value="1"/>
</dbReference>
<dbReference type="PANTHER" id="PTHR43212">
    <property type="entry name" value="QUERCETIN 2,3-DIOXYGENASE"/>
    <property type="match status" value="1"/>
</dbReference>
<feature type="binding site" evidence="2">
    <location>
        <position position="57"/>
    </location>
    <ligand>
        <name>Fe cation</name>
        <dbReference type="ChEBI" id="CHEBI:24875"/>
    </ligand>
</feature>
<feature type="domain" description="Pirin N-terminal" evidence="4">
    <location>
        <begin position="9"/>
        <end position="119"/>
    </location>
</feature>
<dbReference type="RefSeq" id="WP_151971555.1">
    <property type="nucleotide sequence ID" value="NZ_AP019860.1"/>
</dbReference>
<evidence type="ECO:0000259" key="4">
    <source>
        <dbReference type="Pfam" id="PF02678"/>
    </source>
</evidence>
<reference evidence="6 7" key="1">
    <citation type="submission" date="2019-08" db="EMBL/GenBank/DDBJ databases">
        <title>Complete genome sequence of Candidatus Uab amorphum.</title>
        <authorList>
            <person name="Shiratori T."/>
            <person name="Suzuki S."/>
            <person name="Kakizawa Y."/>
            <person name="Ishida K."/>
        </authorList>
    </citation>
    <scope>NUCLEOTIDE SEQUENCE [LARGE SCALE GENOMIC DNA]</scope>
    <source>
        <strain evidence="6 7">SRT547</strain>
    </source>
</reference>
<dbReference type="PANTHER" id="PTHR43212:SF3">
    <property type="entry name" value="QUERCETIN 2,3-DIOXYGENASE"/>
    <property type="match status" value="1"/>
</dbReference>
<dbReference type="InterPro" id="IPR041602">
    <property type="entry name" value="Quercetinase_C"/>
</dbReference>
<feature type="domain" description="Quercetin 2,3-dioxygenase C-terminal cupin" evidence="5">
    <location>
        <begin position="144"/>
        <end position="228"/>
    </location>
</feature>
<accession>A0A5S9ISW3</accession>
<comment type="cofactor">
    <cofactor evidence="2">
        <name>Fe cation</name>
        <dbReference type="ChEBI" id="CHEBI:24875"/>
    </cofactor>
    <text evidence="2">Binds 1 Fe cation per subunit.</text>
</comment>
<evidence type="ECO:0000256" key="1">
    <source>
        <dbReference type="ARBA" id="ARBA00008416"/>
    </source>
</evidence>
<evidence type="ECO:0000313" key="7">
    <source>
        <dbReference type="Proteomes" id="UP000326354"/>
    </source>
</evidence>
<dbReference type="Pfam" id="PF17954">
    <property type="entry name" value="Pirin_C_2"/>
    <property type="match status" value="1"/>
</dbReference>
<keyword evidence="6" id="KW-0223">Dioxygenase</keyword>
<evidence type="ECO:0000313" key="6">
    <source>
        <dbReference type="EMBL" id="BBM87538.1"/>
    </source>
</evidence>
<dbReference type="CDD" id="cd02910">
    <property type="entry name" value="cupin_Yhhw_N"/>
    <property type="match status" value="1"/>
</dbReference>
<organism evidence="6 7">
    <name type="scientific">Uabimicrobium amorphum</name>
    <dbReference type="NCBI Taxonomy" id="2596890"/>
    <lineage>
        <taxon>Bacteria</taxon>
        <taxon>Pseudomonadati</taxon>
        <taxon>Planctomycetota</taxon>
        <taxon>Candidatus Uabimicrobiia</taxon>
        <taxon>Candidatus Uabimicrobiales</taxon>
        <taxon>Candidatus Uabimicrobiaceae</taxon>
        <taxon>Candidatus Uabimicrobium</taxon>
    </lineage>
</organism>
<feature type="binding site" evidence="2">
    <location>
        <position position="101"/>
    </location>
    <ligand>
        <name>Fe cation</name>
        <dbReference type="ChEBI" id="CHEBI:24875"/>
    </ligand>
</feature>
<dbReference type="KEGG" id="uam:UABAM_05950"/>
<dbReference type="SUPFAM" id="SSF51182">
    <property type="entry name" value="RmlC-like cupins"/>
    <property type="match status" value="1"/>
</dbReference>
<evidence type="ECO:0000256" key="3">
    <source>
        <dbReference type="RuleBase" id="RU003457"/>
    </source>
</evidence>
<dbReference type="Proteomes" id="UP000326354">
    <property type="component" value="Chromosome"/>
</dbReference>
<evidence type="ECO:0000256" key="2">
    <source>
        <dbReference type="PIRSR" id="PIRSR006232-1"/>
    </source>
</evidence>
<dbReference type="GO" id="GO:0046872">
    <property type="term" value="F:metal ion binding"/>
    <property type="evidence" value="ECO:0007669"/>
    <property type="project" value="UniProtKB-KW"/>
</dbReference>
<name>A0A5S9ISW3_UABAM</name>
<dbReference type="InterPro" id="IPR014710">
    <property type="entry name" value="RmlC-like_jellyroll"/>
</dbReference>
<protein>
    <submittedName>
        <fullName evidence="6">Quercetin 2,3-dioxygenase</fullName>
    </submittedName>
</protein>
<dbReference type="InterPro" id="IPR011051">
    <property type="entry name" value="RmlC_Cupin_sf"/>
</dbReference>
<keyword evidence="2" id="KW-0408">Iron</keyword>
<sequence>MIDVITEKERGFTNIDWLQSYHTFSFGLYHNPKRQGFRDLLVINEDYVKGGHGFGKHPHRNMEILTYVVKGTLEHEDDMGNSSLLHEGEFQRMSAGTGIFHSEYNHSSSEPVHFLQIWIKPQQLVQPSYEQKKFPQQKNELAKVVSPDENDGSLTINQDVEIFIGDFDANHGLEYNLETSRHLWFQVISGSISIDGHTLQAGDGSSVSNKEIVNIQANTAAKFLIFDLA</sequence>
<dbReference type="EMBL" id="AP019860">
    <property type="protein sequence ID" value="BBM87538.1"/>
    <property type="molecule type" value="Genomic_DNA"/>
</dbReference>
<dbReference type="AlphaFoldDB" id="A0A5S9ISW3"/>
<proteinExistence type="inferred from homology"/>
<feature type="binding site" evidence="2">
    <location>
        <position position="103"/>
    </location>
    <ligand>
        <name>Fe cation</name>
        <dbReference type="ChEBI" id="CHEBI:24875"/>
    </ligand>
</feature>
<dbReference type="Gene3D" id="2.60.120.10">
    <property type="entry name" value="Jelly Rolls"/>
    <property type="match status" value="2"/>
</dbReference>
<dbReference type="InterPro" id="IPR012093">
    <property type="entry name" value="Pirin"/>
</dbReference>
<dbReference type="InterPro" id="IPR003829">
    <property type="entry name" value="Pirin_N_dom"/>
</dbReference>
<dbReference type="PIRSF" id="PIRSF006232">
    <property type="entry name" value="Pirin"/>
    <property type="match status" value="1"/>
</dbReference>
<comment type="similarity">
    <text evidence="1 3">Belongs to the pirin family.</text>
</comment>
<dbReference type="GO" id="GO:0051213">
    <property type="term" value="F:dioxygenase activity"/>
    <property type="evidence" value="ECO:0007669"/>
    <property type="project" value="UniProtKB-KW"/>
</dbReference>